<dbReference type="AlphaFoldDB" id="A0AAV1AAN9"/>
<dbReference type="PANTHER" id="PTHR24064">
    <property type="entry name" value="SOLUTE CARRIER FAMILY 22 MEMBER"/>
    <property type="match status" value="1"/>
</dbReference>
<keyword evidence="9" id="KW-1185">Reference proteome</keyword>
<feature type="transmembrane region" description="Helical" evidence="6">
    <location>
        <begin position="377"/>
        <end position="398"/>
    </location>
</feature>
<keyword evidence="3 6" id="KW-1133">Transmembrane helix</keyword>
<evidence type="ECO:0000313" key="9">
    <source>
        <dbReference type="Proteomes" id="UP001157006"/>
    </source>
</evidence>
<dbReference type="EMBL" id="OX451739">
    <property type="protein sequence ID" value="CAI8606996.1"/>
    <property type="molecule type" value="Genomic_DNA"/>
</dbReference>
<dbReference type="PROSITE" id="PS50850">
    <property type="entry name" value="MFS"/>
    <property type="match status" value="1"/>
</dbReference>
<feature type="transmembrane region" description="Helical" evidence="6">
    <location>
        <begin position="143"/>
        <end position="162"/>
    </location>
</feature>
<comment type="subcellular location">
    <subcellularLocation>
        <location evidence="1">Membrane</location>
        <topology evidence="1">Multi-pass membrane protein</topology>
    </subcellularLocation>
</comment>
<evidence type="ECO:0000256" key="6">
    <source>
        <dbReference type="SAM" id="Phobius"/>
    </source>
</evidence>
<feature type="domain" description="Major facilitator superfamily (MFS) profile" evidence="7">
    <location>
        <begin position="47"/>
        <end position="518"/>
    </location>
</feature>
<feature type="transmembrane region" description="Helical" evidence="6">
    <location>
        <begin position="348"/>
        <end position="365"/>
    </location>
</feature>
<dbReference type="Proteomes" id="UP001157006">
    <property type="component" value="Chromosome 4"/>
</dbReference>
<dbReference type="GO" id="GO:0016020">
    <property type="term" value="C:membrane"/>
    <property type="evidence" value="ECO:0007669"/>
    <property type="project" value="UniProtKB-SubCell"/>
</dbReference>
<feature type="transmembrane region" description="Helical" evidence="6">
    <location>
        <begin position="174"/>
        <end position="196"/>
    </location>
</feature>
<sequence length="540" mass="59546">MGDSSPLLSEANNSSCDSETPPNNHLPSLGSTIEKCIGEINWCQFLQAILISVSWIFDAQQTFITVFTDALPSWHCIGEHQISNNGSRLLDSTREIWKDCSLGTSFNDMCNLPIGSWSWDGSAELSIISEWALECESSFITGLPASMFFMGCLVGGLFLSTLADSSSLGRKNMLFFSCLFMSLSSLLTAVSPNIWIYSCLKFITGFFRATIGTSSLVLASELVGKHWRGKIGVVGFFCFTIGFLSLPAIAYANRTTSWRHIYLWTSIPTLFYCILVKIFVQESPRWLLVRGKKEEAINSLKYISSITQSNLHLAIDTMTPQEEGNNSNVDLFLALKMLCQRKWSSRRLLLIMTIGFGLGVVYYGMPLGLGNLSFNLYLSVTFNALSELPSSLVTFLFIDKFRRRIALPMFCMLSAVCSVMSTIEGGLWNKMQIGFELVSFFSACTSFSIYVIYTTELFPTCVRNSALSMARLAVVFGGALSPLLVAAGRGNKFLCYGVFGLSIGIGGMFGVFLPETKGRALCDTMDEEENKGKDACGILV</sequence>
<protein>
    <recommendedName>
        <fullName evidence="7">Major facilitator superfamily (MFS) profile domain-containing protein</fullName>
    </recommendedName>
</protein>
<evidence type="ECO:0000256" key="4">
    <source>
        <dbReference type="ARBA" id="ARBA00023136"/>
    </source>
</evidence>
<feature type="transmembrane region" description="Helical" evidence="6">
    <location>
        <begin position="405"/>
        <end position="427"/>
    </location>
</feature>
<evidence type="ECO:0000256" key="2">
    <source>
        <dbReference type="ARBA" id="ARBA00022692"/>
    </source>
</evidence>
<proteinExistence type="predicted"/>
<name>A0AAV1AAN9_VICFA</name>
<keyword evidence="4 6" id="KW-0472">Membrane</keyword>
<dbReference type="GO" id="GO:0022857">
    <property type="term" value="F:transmembrane transporter activity"/>
    <property type="evidence" value="ECO:0007669"/>
    <property type="project" value="InterPro"/>
</dbReference>
<evidence type="ECO:0000256" key="1">
    <source>
        <dbReference type="ARBA" id="ARBA00004141"/>
    </source>
</evidence>
<dbReference type="InterPro" id="IPR020846">
    <property type="entry name" value="MFS_dom"/>
</dbReference>
<feature type="transmembrane region" description="Helical" evidence="6">
    <location>
        <begin position="231"/>
        <end position="249"/>
    </location>
</feature>
<feature type="region of interest" description="Disordered" evidence="5">
    <location>
        <begin position="1"/>
        <end position="23"/>
    </location>
</feature>
<evidence type="ECO:0000256" key="5">
    <source>
        <dbReference type="SAM" id="MobiDB-lite"/>
    </source>
</evidence>
<reference evidence="8 9" key="1">
    <citation type="submission" date="2023-01" db="EMBL/GenBank/DDBJ databases">
        <authorList>
            <person name="Kreplak J."/>
        </authorList>
    </citation>
    <scope>NUCLEOTIDE SEQUENCE [LARGE SCALE GENOMIC DNA]</scope>
</reference>
<evidence type="ECO:0000313" key="8">
    <source>
        <dbReference type="EMBL" id="CAI8606996.1"/>
    </source>
</evidence>
<gene>
    <name evidence="8" type="ORF">VFH_IV017560</name>
</gene>
<dbReference type="SUPFAM" id="SSF103473">
    <property type="entry name" value="MFS general substrate transporter"/>
    <property type="match status" value="1"/>
</dbReference>
<feature type="transmembrane region" description="Helical" evidence="6">
    <location>
        <begin position="493"/>
        <end position="513"/>
    </location>
</feature>
<dbReference type="InterPro" id="IPR005828">
    <property type="entry name" value="MFS_sugar_transport-like"/>
</dbReference>
<accession>A0AAV1AAN9</accession>
<keyword evidence="2 6" id="KW-0812">Transmembrane</keyword>
<dbReference type="InterPro" id="IPR036259">
    <property type="entry name" value="MFS_trans_sf"/>
</dbReference>
<evidence type="ECO:0000256" key="3">
    <source>
        <dbReference type="ARBA" id="ARBA00022989"/>
    </source>
</evidence>
<feature type="transmembrane region" description="Helical" evidence="6">
    <location>
        <begin position="433"/>
        <end position="453"/>
    </location>
</feature>
<feature type="transmembrane region" description="Helical" evidence="6">
    <location>
        <begin position="465"/>
        <end position="487"/>
    </location>
</feature>
<organism evidence="8 9">
    <name type="scientific">Vicia faba</name>
    <name type="common">Broad bean</name>
    <name type="synonym">Faba vulgaris</name>
    <dbReference type="NCBI Taxonomy" id="3906"/>
    <lineage>
        <taxon>Eukaryota</taxon>
        <taxon>Viridiplantae</taxon>
        <taxon>Streptophyta</taxon>
        <taxon>Embryophyta</taxon>
        <taxon>Tracheophyta</taxon>
        <taxon>Spermatophyta</taxon>
        <taxon>Magnoliopsida</taxon>
        <taxon>eudicotyledons</taxon>
        <taxon>Gunneridae</taxon>
        <taxon>Pentapetalae</taxon>
        <taxon>rosids</taxon>
        <taxon>fabids</taxon>
        <taxon>Fabales</taxon>
        <taxon>Fabaceae</taxon>
        <taxon>Papilionoideae</taxon>
        <taxon>50 kb inversion clade</taxon>
        <taxon>NPAAA clade</taxon>
        <taxon>Hologalegina</taxon>
        <taxon>IRL clade</taxon>
        <taxon>Fabeae</taxon>
        <taxon>Vicia</taxon>
    </lineage>
</organism>
<feature type="transmembrane region" description="Helical" evidence="6">
    <location>
        <begin position="202"/>
        <end position="219"/>
    </location>
</feature>
<dbReference type="Pfam" id="PF00083">
    <property type="entry name" value="Sugar_tr"/>
    <property type="match status" value="1"/>
</dbReference>
<evidence type="ECO:0000259" key="7">
    <source>
        <dbReference type="PROSITE" id="PS50850"/>
    </source>
</evidence>
<feature type="transmembrane region" description="Helical" evidence="6">
    <location>
        <begin position="261"/>
        <end position="280"/>
    </location>
</feature>
<dbReference type="Gene3D" id="1.20.1250.20">
    <property type="entry name" value="MFS general substrate transporter like domains"/>
    <property type="match status" value="1"/>
</dbReference>